<comment type="subcellular location">
    <subcellularLocation>
        <location evidence="2">Cell membrane</location>
        <topology evidence="2">Multi-pass membrane protein</topology>
    </subcellularLocation>
</comment>
<keyword evidence="11" id="KW-0812">Transmembrane</keyword>
<dbReference type="SMART" id="SM00304">
    <property type="entry name" value="HAMP"/>
    <property type="match status" value="1"/>
</dbReference>
<feature type="transmembrane region" description="Helical" evidence="11">
    <location>
        <begin position="190"/>
        <end position="209"/>
    </location>
</feature>
<keyword evidence="7" id="KW-0547">Nucleotide-binding</keyword>
<feature type="domain" description="HAMP" evidence="13">
    <location>
        <begin position="206"/>
        <end position="258"/>
    </location>
</feature>
<evidence type="ECO:0000256" key="4">
    <source>
        <dbReference type="ARBA" id="ARBA00022475"/>
    </source>
</evidence>
<comment type="catalytic activity">
    <reaction evidence="1">
        <text>ATP + protein L-histidine = ADP + protein N-phospho-L-histidine.</text>
        <dbReference type="EC" id="2.7.13.3"/>
    </reaction>
</comment>
<dbReference type="STRING" id="159087.Daro_1802"/>
<evidence type="ECO:0000256" key="8">
    <source>
        <dbReference type="ARBA" id="ARBA00022777"/>
    </source>
</evidence>
<dbReference type="PROSITE" id="PS50885">
    <property type="entry name" value="HAMP"/>
    <property type="match status" value="1"/>
</dbReference>
<dbReference type="Gene3D" id="3.30.565.10">
    <property type="entry name" value="Histidine kinase-like ATPase, C-terminal domain"/>
    <property type="match status" value="1"/>
</dbReference>
<dbReference type="SMART" id="SM00387">
    <property type="entry name" value="HATPase_c"/>
    <property type="match status" value="1"/>
</dbReference>
<dbReference type="Gene3D" id="6.10.340.10">
    <property type="match status" value="1"/>
</dbReference>
<dbReference type="Pfam" id="PF00512">
    <property type="entry name" value="HisKA"/>
    <property type="match status" value="1"/>
</dbReference>
<gene>
    <name evidence="14" type="ordered locus">Daro_1802</name>
</gene>
<keyword evidence="6" id="KW-0808">Transferase</keyword>
<feature type="domain" description="Histidine kinase" evidence="12">
    <location>
        <begin position="266"/>
        <end position="482"/>
    </location>
</feature>
<dbReference type="KEGG" id="dar:Daro_1802"/>
<evidence type="ECO:0000256" key="1">
    <source>
        <dbReference type="ARBA" id="ARBA00000085"/>
    </source>
</evidence>
<keyword evidence="8 14" id="KW-0418">Kinase</keyword>
<dbReference type="GO" id="GO:0005886">
    <property type="term" value="C:plasma membrane"/>
    <property type="evidence" value="ECO:0007669"/>
    <property type="project" value="UniProtKB-SubCell"/>
</dbReference>
<dbReference type="Gene3D" id="1.10.287.130">
    <property type="match status" value="1"/>
</dbReference>
<dbReference type="InterPro" id="IPR003661">
    <property type="entry name" value="HisK_dim/P_dom"/>
</dbReference>
<evidence type="ECO:0000256" key="9">
    <source>
        <dbReference type="ARBA" id="ARBA00022840"/>
    </source>
</evidence>
<dbReference type="EMBL" id="CP000089">
    <property type="protein sequence ID" value="AAZ46549.1"/>
    <property type="molecule type" value="Genomic_DNA"/>
</dbReference>
<evidence type="ECO:0000256" key="6">
    <source>
        <dbReference type="ARBA" id="ARBA00022679"/>
    </source>
</evidence>
<dbReference type="PRINTS" id="PR00344">
    <property type="entry name" value="BCTRLSENSOR"/>
</dbReference>
<evidence type="ECO:0000259" key="13">
    <source>
        <dbReference type="PROSITE" id="PS50885"/>
    </source>
</evidence>
<evidence type="ECO:0000313" key="14">
    <source>
        <dbReference type="EMBL" id="AAZ46549.1"/>
    </source>
</evidence>
<dbReference type="PROSITE" id="PS50109">
    <property type="entry name" value="HIS_KIN"/>
    <property type="match status" value="1"/>
</dbReference>
<keyword evidence="10" id="KW-0175">Coiled coil</keyword>
<keyword evidence="4" id="KW-1003">Cell membrane</keyword>
<reference evidence="14" key="1">
    <citation type="submission" date="2005-08" db="EMBL/GenBank/DDBJ databases">
        <title>Complete sequence of Dechloromonas aromatica RCB.</title>
        <authorList>
            <person name="Salinero K.K."/>
            <person name="Copeland A."/>
            <person name="Lucas S."/>
            <person name="Lapidus A."/>
            <person name="Barry K."/>
            <person name="Detter J.C."/>
            <person name="Glavina T."/>
            <person name="Hammon N."/>
            <person name="Israni S."/>
            <person name="Pitluck S."/>
            <person name="Di Bartolo G."/>
            <person name="Trong S."/>
            <person name="Schmutz J."/>
            <person name="Larimer F."/>
            <person name="Land M."/>
            <person name="Ivanova N."/>
            <person name="Richardson P."/>
        </authorList>
    </citation>
    <scope>NUCLEOTIDE SEQUENCE</scope>
    <source>
        <strain evidence="14">RCB</strain>
    </source>
</reference>
<dbReference type="AlphaFoldDB" id="Q47F32"/>
<dbReference type="PANTHER" id="PTHR44936:SF10">
    <property type="entry name" value="SENSOR PROTEIN RSTB"/>
    <property type="match status" value="1"/>
</dbReference>
<dbReference type="eggNOG" id="COG2205">
    <property type="taxonomic scope" value="Bacteria"/>
</dbReference>
<dbReference type="InterPro" id="IPR005467">
    <property type="entry name" value="His_kinase_dom"/>
</dbReference>
<feature type="transmembrane region" description="Helical" evidence="11">
    <location>
        <begin position="25"/>
        <end position="47"/>
    </location>
</feature>
<evidence type="ECO:0000256" key="3">
    <source>
        <dbReference type="ARBA" id="ARBA00012438"/>
    </source>
</evidence>
<name>Q47F32_DECAR</name>
<dbReference type="HOGENOM" id="CLU_000445_89_23_4"/>
<keyword evidence="5" id="KW-0597">Phosphoprotein</keyword>
<dbReference type="InterPro" id="IPR036890">
    <property type="entry name" value="HATPase_C_sf"/>
</dbReference>
<dbReference type="InterPro" id="IPR003660">
    <property type="entry name" value="HAMP_dom"/>
</dbReference>
<dbReference type="PANTHER" id="PTHR44936">
    <property type="entry name" value="SENSOR PROTEIN CREC"/>
    <property type="match status" value="1"/>
</dbReference>
<dbReference type="CDD" id="cd00082">
    <property type="entry name" value="HisKA"/>
    <property type="match status" value="1"/>
</dbReference>
<dbReference type="InterPro" id="IPR036097">
    <property type="entry name" value="HisK_dim/P_sf"/>
</dbReference>
<dbReference type="eggNOG" id="COG3850">
    <property type="taxonomic scope" value="Bacteria"/>
</dbReference>
<dbReference type="InterPro" id="IPR004358">
    <property type="entry name" value="Sig_transdc_His_kin-like_C"/>
</dbReference>
<feature type="coiled-coil region" evidence="10">
    <location>
        <begin position="239"/>
        <end position="266"/>
    </location>
</feature>
<dbReference type="SMART" id="SM00388">
    <property type="entry name" value="HisKA"/>
    <property type="match status" value="1"/>
</dbReference>
<organism evidence="14">
    <name type="scientific">Dechloromonas aromatica (strain RCB)</name>
    <dbReference type="NCBI Taxonomy" id="159087"/>
    <lineage>
        <taxon>Bacteria</taxon>
        <taxon>Pseudomonadati</taxon>
        <taxon>Pseudomonadota</taxon>
        <taxon>Betaproteobacteria</taxon>
        <taxon>Rhodocyclales</taxon>
        <taxon>Azonexaceae</taxon>
        <taxon>Dechloromonas</taxon>
    </lineage>
</organism>
<dbReference type="SUPFAM" id="SSF55874">
    <property type="entry name" value="ATPase domain of HSP90 chaperone/DNA topoisomerase II/histidine kinase"/>
    <property type="match status" value="1"/>
</dbReference>
<dbReference type="EC" id="2.7.13.3" evidence="3"/>
<keyword evidence="9 14" id="KW-0067">ATP-binding</keyword>
<dbReference type="GO" id="GO:0000155">
    <property type="term" value="F:phosphorelay sensor kinase activity"/>
    <property type="evidence" value="ECO:0007669"/>
    <property type="project" value="InterPro"/>
</dbReference>
<dbReference type="InterPro" id="IPR050980">
    <property type="entry name" value="2C_sensor_his_kinase"/>
</dbReference>
<evidence type="ECO:0000259" key="12">
    <source>
        <dbReference type="PROSITE" id="PS50109"/>
    </source>
</evidence>
<keyword evidence="11" id="KW-0472">Membrane</keyword>
<sequence length="482" mass="53593">MVDAVYTGGFHISTRMNRISFRQGMLLGFALIVLLLGGAAVQSWLVVERLVEQSRRGSEQAIQLTAAIQELGERTVDIERSARQYLVLDNPVFRQRFDEHLAQSLAVIDRLDGMAAEPLLPLLGGWRMVAEALRSGLEQNIPQAEIIPLLARMAELNDLLRQGGQRWIEAQNRKSLEDLEANRLRLGGRIGLALLGALLVALAIGWWLVRPVRHLEQAIIRLGASRFDEAVKVGGPADLRQLGKRLDWLRQRLADLESDRERALRHVSHELKTPLTALKEGISLLREEVPGPLASGQREVVEILQHNVRGLQEQIESLLTLNAAAFEARRLQIAPVKPRKLLASVVQRRELHSQSRQLNIVVEAPDEQAMLDAEKMTVVLDNLLSNAIDFSPEGGEVRLRASHADGLWRFECIDQGPGIADEDRQRIFDPFVQGQREAPAPRQGSGVGLSIVRELVRAMGGAVYLVPQSAGAHFCVEIPDEQ</sequence>
<proteinExistence type="predicted"/>
<dbReference type="Pfam" id="PF00672">
    <property type="entry name" value="HAMP"/>
    <property type="match status" value="1"/>
</dbReference>
<dbReference type="GO" id="GO:0005524">
    <property type="term" value="F:ATP binding"/>
    <property type="evidence" value="ECO:0007669"/>
    <property type="project" value="UniProtKB-KW"/>
</dbReference>
<evidence type="ECO:0000256" key="10">
    <source>
        <dbReference type="SAM" id="Coils"/>
    </source>
</evidence>
<accession>Q47F32</accession>
<evidence type="ECO:0000256" key="11">
    <source>
        <dbReference type="SAM" id="Phobius"/>
    </source>
</evidence>
<protein>
    <recommendedName>
        <fullName evidence="3">histidine kinase</fullName>
        <ecNumber evidence="3">2.7.13.3</ecNumber>
    </recommendedName>
</protein>
<dbReference type="Pfam" id="PF02518">
    <property type="entry name" value="HATPase_c"/>
    <property type="match status" value="1"/>
</dbReference>
<dbReference type="SUPFAM" id="SSF47384">
    <property type="entry name" value="Homodimeric domain of signal transducing histidine kinase"/>
    <property type="match status" value="1"/>
</dbReference>
<evidence type="ECO:0000256" key="2">
    <source>
        <dbReference type="ARBA" id="ARBA00004651"/>
    </source>
</evidence>
<dbReference type="InterPro" id="IPR003594">
    <property type="entry name" value="HATPase_dom"/>
</dbReference>
<keyword evidence="11" id="KW-1133">Transmembrane helix</keyword>
<evidence type="ECO:0000256" key="7">
    <source>
        <dbReference type="ARBA" id="ARBA00022741"/>
    </source>
</evidence>
<evidence type="ECO:0000256" key="5">
    <source>
        <dbReference type="ARBA" id="ARBA00022553"/>
    </source>
</evidence>